<dbReference type="PANTHER" id="PTHR46743:SF2">
    <property type="entry name" value="TEICHOIC ACIDS EXPORT ATP-BINDING PROTEIN TAGH"/>
    <property type="match status" value="1"/>
</dbReference>
<comment type="similarity">
    <text evidence="1">Belongs to the ABC transporter superfamily.</text>
</comment>
<dbReference type="GO" id="GO:0140359">
    <property type="term" value="F:ABC-type transporter activity"/>
    <property type="evidence" value="ECO:0007669"/>
    <property type="project" value="InterPro"/>
</dbReference>
<dbReference type="PROSITE" id="PS50893">
    <property type="entry name" value="ABC_TRANSPORTER_2"/>
    <property type="match status" value="1"/>
</dbReference>
<protein>
    <submittedName>
        <fullName evidence="6">ABC transporter ATP-binding protein</fullName>
    </submittedName>
</protein>
<evidence type="ECO:0000259" key="5">
    <source>
        <dbReference type="PROSITE" id="PS50893"/>
    </source>
</evidence>
<dbReference type="GO" id="GO:0016887">
    <property type="term" value="F:ATP hydrolysis activity"/>
    <property type="evidence" value="ECO:0007669"/>
    <property type="project" value="InterPro"/>
</dbReference>
<accession>A0A7K3NP47</accession>
<evidence type="ECO:0000313" key="6">
    <source>
        <dbReference type="EMBL" id="NDY57950.1"/>
    </source>
</evidence>
<dbReference type="InterPro" id="IPR003439">
    <property type="entry name" value="ABC_transporter-like_ATP-bd"/>
</dbReference>
<feature type="domain" description="ABC transporter" evidence="5">
    <location>
        <begin position="2"/>
        <end position="221"/>
    </location>
</feature>
<dbReference type="InterPro" id="IPR017871">
    <property type="entry name" value="ABC_transporter-like_CS"/>
</dbReference>
<name>A0A7K3NP47_9BACT</name>
<dbReference type="PROSITE" id="PS00211">
    <property type="entry name" value="ABC_TRANSPORTER_1"/>
    <property type="match status" value="1"/>
</dbReference>
<keyword evidence="4 6" id="KW-0067">ATP-binding</keyword>
<dbReference type="EMBL" id="JAAGRQ010000070">
    <property type="protein sequence ID" value="NDY57950.1"/>
    <property type="molecule type" value="Genomic_DNA"/>
</dbReference>
<dbReference type="Proteomes" id="UP000469724">
    <property type="component" value="Unassembled WGS sequence"/>
</dbReference>
<dbReference type="SMART" id="SM00382">
    <property type="entry name" value="AAA"/>
    <property type="match status" value="1"/>
</dbReference>
<dbReference type="InterPro" id="IPR015860">
    <property type="entry name" value="ABC_transpr_TagH-like"/>
</dbReference>
<comment type="caution">
    <text evidence="6">The sequence shown here is derived from an EMBL/GenBank/DDBJ whole genome shotgun (WGS) entry which is preliminary data.</text>
</comment>
<dbReference type="PANTHER" id="PTHR46743">
    <property type="entry name" value="TEICHOIC ACIDS EXPORT ATP-BINDING PROTEIN TAGH"/>
    <property type="match status" value="1"/>
</dbReference>
<gene>
    <name evidence="6" type="ORF">G3N56_14535</name>
</gene>
<dbReference type="SUPFAM" id="SSF52540">
    <property type="entry name" value="P-loop containing nucleoside triphosphate hydrolases"/>
    <property type="match status" value="1"/>
</dbReference>
<dbReference type="GO" id="GO:0016020">
    <property type="term" value="C:membrane"/>
    <property type="evidence" value="ECO:0007669"/>
    <property type="project" value="InterPro"/>
</dbReference>
<organism evidence="6 7">
    <name type="scientific">Desulfolutivibrio sulfodismutans</name>
    <dbReference type="NCBI Taxonomy" id="63561"/>
    <lineage>
        <taxon>Bacteria</taxon>
        <taxon>Pseudomonadati</taxon>
        <taxon>Thermodesulfobacteriota</taxon>
        <taxon>Desulfovibrionia</taxon>
        <taxon>Desulfovibrionales</taxon>
        <taxon>Desulfovibrionaceae</taxon>
        <taxon>Desulfolutivibrio</taxon>
    </lineage>
</organism>
<dbReference type="InterPro" id="IPR050683">
    <property type="entry name" value="Bact_Polysacc_Export_ATP-bd"/>
</dbReference>
<evidence type="ECO:0000256" key="4">
    <source>
        <dbReference type="ARBA" id="ARBA00022840"/>
    </source>
</evidence>
<dbReference type="Pfam" id="PF00005">
    <property type="entry name" value="ABC_tran"/>
    <property type="match status" value="1"/>
</dbReference>
<proteinExistence type="inferred from homology"/>
<dbReference type="CDD" id="cd03220">
    <property type="entry name" value="ABC_KpsT_Wzt"/>
    <property type="match status" value="1"/>
</dbReference>
<dbReference type="InterPro" id="IPR003593">
    <property type="entry name" value="AAA+_ATPase"/>
</dbReference>
<dbReference type="InterPro" id="IPR027417">
    <property type="entry name" value="P-loop_NTPase"/>
</dbReference>
<reference evidence="6 7" key="1">
    <citation type="submission" date="2020-02" db="EMBL/GenBank/DDBJ databases">
        <title>Comparative genomics of sulfur disproportionating microorganisms.</title>
        <authorList>
            <person name="Ward L.M."/>
            <person name="Bertran E."/>
            <person name="Johnston D.T."/>
        </authorList>
    </citation>
    <scope>NUCLEOTIDE SEQUENCE [LARGE SCALE GENOMIC DNA]</scope>
    <source>
        <strain evidence="6 7">DSM 3696</strain>
    </source>
</reference>
<keyword evidence="2" id="KW-0813">Transport</keyword>
<dbReference type="AlphaFoldDB" id="A0A7K3NP47"/>
<keyword evidence="3" id="KW-0547">Nucleotide-binding</keyword>
<evidence type="ECO:0000313" key="7">
    <source>
        <dbReference type="Proteomes" id="UP000469724"/>
    </source>
</evidence>
<evidence type="ECO:0000256" key="2">
    <source>
        <dbReference type="ARBA" id="ARBA00022448"/>
    </source>
</evidence>
<evidence type="ECO:0000256" key="1">
    <source>
        <dbReference type="ARBA" id="ARBA00005417"/>
    </source>
</evidence>
<dbReference type="GO" id="GO:0005524">
    <property type="term" value="F:ATP binding"/>
    <property type="evidence" value="ECO:0007669"/>
    <property type="project" value="UniProtKB-KW"/>
</dbReference>
<keyword evidence="7" id="KW-1185">Reference proteome</keyword>
<sequence>MIMVEKLCKDYPISHGRKMVLQDVSFTLRKGQKLGILGCNGAGKSTLIRLLGGVEKPTSGTVTSQMSVSWPLAFQGGIVGNLSGFDNLRFICRIYQVDFETAVAQVQDFSELGNYLYEPVKTYSSGMRARLAFAISMTVDFDCYLIDEISAVGDKRFNERFKKQLGDKTAQRSVIMVSHFYGVIKEYCELAAVLNSGILTLFDDVTDAIKYYEQVLLGKKITF</sequence>
<dbReference type="Gene3D" id="3.40.50.300">
    <property type="entry name" value="P-loop containing nucleotide triphosphate hydrolases"/>
    <property type="match status" value="1"/>
</dbReference>
<evidence type="ECO:0000256" key="3">
    <source>
        <dbReference type="ARBA" id="ARBA00022741"/>
    </source>
</evidence>